<dbReference type="PANTHER" id="PTHR33602">
    <property type="entry name" value="REGULATORY PROTEIN RECX FAMILY PROTEIN"/>
    <property type="match status" value="1"/>
</dbReference>
<comment type="caution">
    <text evidence="10">The sequence shown here is derived from an EMBL/GenBank/DDBJ whole genome shotgun (WGS) entry which is preliminary data.</text>
</comment>
<sequence length="274" mass="32119">MGKIARITTQKKNKSRYNIFIQDGKSDSYAFSVDEDLLVKYMLRKDLDLDDATIEMLKSQDEIHKFYSMCLNLLSFRIRSEKEIKDYLRKKEAEDEQIDKVVRQLKEEGYIDDQEFANVFVRSRMNTSSKGPLLLKKELFEKGVDPAKTEEGLKWYTTELQQRKLEKLVEKKLRSGSKKSLQQQLQTLQATLIQKGFSSDLVQMALLEAKESWKDEEAEQQAVTYQGLKILSKYEKKSQGYELKQKVKAALYRKGFHIDQIEAFMDEHVKENVD</sequence>
<dbReference type="InterPro" id="IPR053925">
    <property type="entry name" value="RecX_HTH_3rd"/>
</dbReference>
<evidence type="ECO:0000256" key="5">
    <source>
        <dbReference type="HAMAP-Rule" id="MF_01114"/>
    </source>
</evidence>
<feature type="domain" description="RecX third three-helical" evidence="8">
    <location>
        <begin position="161"/>
        <end position="206"/>
    </location>
</feature>
<comment type="similarity">
    <text evidence="2 5">Belongs to the RecX family.</text>
</comment>
<dbReference type="GO" id="GO:0006282">
    <property type="term" value="P:regulation of DNA repair"/>
    <property type="evidence" value="ECO:0007669"/>
    <property type="project" value="UniProtKB-UniRule"/>
</dbReference>
<evidence type="ECO:0000313" key="11">
    <source>
        <dbReference type="Proteomes" id="UP000581688"/>
    </source>
</evidence>
<keyword evidence="6" id="KW-0175">Coiled coil</keyword>
<keyword evidence="11" id="KW-1185">Reference proteome</keyword>
<dbReference type="AlphaFoldDB" id="A0A841Q9L5"/>
<comment type="function">
    <text evidence="5">Modulates RecA activity.</text>
</comment>
<dbReference type="NCBIfam" id="NF010733">
    <property type="entry name" value="PRK14135.1"/>
    <property type="match status" value="1"/>
</dbReference>
<evidence type="ECO:0000256" key="1">
    <source>
        <dbReference type="ARBA" id="ARBA00004496"/>
    </source>
</evidence>
<feature type="domain" description="RecX second three-helical" evidence="7">
    <location>
        <begin position="112"/>
        <end position="151"/>
    </location>
</feature>
<name>A0A841Q9L5_9BACI</name>
<organism evidence="10 11">
    <name type="scientific">Salirhabdus euzebyi</name>
    <dbReference type="NCBI Taxonomy" id="394506"/>
    <lineage>
        <taxon>Bacteria</taxon>
        <taxon>Bacillati</taxon>
        <taxon>Bacillota</taxon>
        <taxon>Bacilli</taxon>
        <taxon>Bacillales</taxon>
        <taxon>Bacillaceae</taxon>
        <taxon>Salirhabdus</taxon>
    </lineage>
</organism>
<protein>
    <recommendedName>
        <fullName evidence="3 5">Regulatory protein RecX</fullName>
    </recommendedName>
</protein>
<keyword evidence="4 5" id="KW-0963">Cytoplasm</keyword>
<dbReference type="Pfam" id="PF21981">
    <property type="entry name" value="RecX_HTH3"/>
    <property type="match status" value="2"/>
</dbReference>
<dbReference type="GO" id="GO:0005737">
    <property type="term" value="C:cytoplasm"/>
    <property type="evidence" value="ECO:0007669"/>
    <property type="project" value="UniProtKB-SubCell"/>
</dbReference>
<dbReference type="Pfam" id="PF21982">
    <property type="entry name" value="RecX_HTH1"/>
    <property type="match status" value="1"/>
</dbReference>
<gene>
    <name evidence="5" type="primary">recX</name>
    <name evidence="10" type="ORF">HNQ94_003581</name>
</gene>
<evidence type="ECO:0000259" key="8">
    <source>
        <dbReference type="Pfam" id="PF21981"/>
    </source>
</evidence>
<dbReference type="InterPro" id="IPR053926">
    <property type="entry name" value="RecX_HTH_1st"/>
</dbReference>
<evidence type="ECO:0000256" key="6">
    <source>
        <dbReference type="SAM" id="Coils"/>
    </source>
</evidence>
<evidence type="ECO:0000256" key="3">
    <source>
        <dbReference type="ARBA" id="ARBA00018111"/>
    </source>
</evidence>
<feature type="coiled-coil region" evidence="6">
    <location>
        <begin position="77"/>
        <end position="108"/>
    </location>
</feature>
<dbReference type="EMBL" id="JACHGH010000015">
    <property type="protein sequence ID" value="MBB6455086.1"/>
    <property type="molecule type" value="Genomic_DNA"/>
</dbReference>
<evidence type="ECO:0000313" key="10">
    <source>
        <dbReference type="EMBL" id="MBB6455086.1"/>
    </source>
</evidence>
<dbReference type="Gene3D" id="1.10.10.10">
    <property type="entry name" value="Winged helix-like DNA-binding domain superfamily/Winged helix DNA-binding domain"/>
    <property type="match status" value="4"/>
</dbReference>
<evidence type="ECO:0000256" key="4">
    <source>
        <dbReference type="ARBA" id="ARBA00022490"/>
    </source>
</evidence>
<dbReference type="Proteomes" id="UP000581688">
    <property type="component" value="Unassembled WGS sequence"/>
</dbReference>
<feature type="domain" description="RecX third three-helical" evidence="8">
    <location>
        <begin position="218"/>
        <end position="265"/>
    </location>
</feature>
<dbReference type="HAMAP" id="MF_01114">
    <property type="entry name" value="RecX"/>
    <property type="match status" value="1"/>
</dbReference>
<dbReference type="PANTHER" id="PTHR33602:SF1">
    <property type="entry name" value="REGULATORY PROTEIN RECX FAMILY PROTEIN"/>
    <property type="match status" value="1"/>
</dbReference>
<accession>A0A841Q9L5</accession>
<dbReference type="InterPro" id="IPR053924">
    <property type="entry name" value="RecX_HTH_2nd"/>
</dbReference>
<dbReference type="InterPro" id="IPR036388">
    <property type="entry name" value="WH-like_DNA-bd_sf"/>
</dbReference>
<proteinExistence type="inferred from homology"/>
<dbReference type="RefSeq" id="WP_174497561.1">
    <property type="nucleotide sequence ID" value="NZ_CADDWK010000016.1"/>
</dbReference>
<comment type="subcellular location">
    <subcellularLocation>
        <location evidence="1 5">Cytoplasm</location>
    </subcellularLocation>
</comment>
<evidence type="ECO:0000256" key="2">
    <source>
        <dbReference type="ARBA" id="ARBA00009695"/>
    </source>
</evidence>
<dbReference type="InterPro" id="IPR003783">
    <property type="entry name" value="Regulatory_RecX"/>
</dbReference>
<evidence type="ECO:0000259" key="9">
    <source>
        <dbReference type="Pfam" id="PF21982"/>
    </source>
</evidence>
<dbReference type="Pfam" id="PF02631">
    <property type="entry name" value="RecX_HTH2"/>
    <property type="match status" value="1"/>
</dbReference>
<reference evidence="10 11" key="1">
    <citation type="submission" date="2020-08" db="EMBL/GenBank/DDBJ databases">
        <title>Genomic Encyclopedia of Type Strains, Phase IV (KMG-IV): sequencing the most valuable type-strain genomes for metagenomic binning, comparative biology and taxonomic classification.</title>
        <authorList>
            <person name="Goeker M."/>
        </authorList>
    </citation>
    <scope>NUCLEOTIDE SEQUENCE [LARGE SCALE GENOMIC DNA]</scope>
    <source>
        <strain evidence="10 11">DSM 19612</strain>
    </source>
</reference>
<evidence type="ECO:0000259" key="7">
    <source>
        <dbReference type="Pfam" id="PF02631"/>
    </source>
</evidence>
<feature type="domain" description="RecX first three-helical" evidence="9">
    <location>
        <begin position="67"/>
        <end position="105"/>
    </location>
</feature>